<keyword evidence="2" id="KW-1185">Reference proteome</keyword>
<dbReference type="Proteomes" id="UP001177021">
    <property type="component" value="Unassembled WGS sequence"/>
</dbReference>
<gene>
    <name evidence="1" type="ORF">MILVUS5_LOCUS27973</name>
</gene>
<comment type="caution">
    <text evidence="1">The sequence shown here is derived from an EMBL/GenBank/DDBJ whole genome shotgun (WGS) entry which is preliminary data.</text>
</comment>
<dbReference type="EMBL" id="CASHSV030000409">
    <property type="protein sequence ID" value="CAJ2662371.1"/>
    <property type="molecule type" value="Genomic_DNA"/>
</dbReference>
<evidence type="ECO:0000313" key="1">
    <source>
        <dbReference type="EMBL" id="CAJ2662371.1"/>
    </source>
</evidence>
<protein>
    <submittedName>
        <fullName evidence="1">Uncharacterized protein</fullName>
    </submittedName>
</protein>
<proteinExistence type="predicted"/>
<organism evidence="1 2">
    <name type="scientific">Trifolium pratense</name>
    <name type="common">Red clover</name>
    <dbReference type="NCBI Taxonomy" id="57577"/>
    <lineage>
        <taxon>Eukaryota</taxon>
        <taxon>Viridiplantae</taxon>
        <taxon>Streptophyta</taxon>
        <taxon>Embryophyta</taxon>
        <taxon>Tracheophyta</taxon>
        <taxon>Spermatophyta</taxon>
        <taxon>Magnoliopsida</taxon>
        <taxon>eudicotyledons</taxon>
        <taxon>Gunneridae</taxon>
        <taxon>Pentapetalae</taxon>
        <taxon>rosids</taxon>
        <taxon>fabids</taxon>
        <taxon>Fabales</taxon>
        <taxon>Fabaceae</taxon>
        <taxon>Papilionoideae</taxon>
        <taxon>50 kb inversion clade</taxon>
        <taxon>NPAAA clade</taxon>
        <taxon>Hologalegina</taxon>
        <taxon>IRL clade</taxon>
        <taxon>Trifolieae</taxon>
        <taxon>Trifolium</taxon>
    </lineage>
</organism>
<sequence>MLPRLSLVRRTHIWLLSIGKVRPWGDSKCNIDASFASHLNRVGIGICICDELGQFVLSKRKLIALLCGVDVGEPLGFTQAEPVTVSGLIQAGALQNATVAELDAAQTYLAAVDVGKHVTDSGLIQAGALQNAIVAELDAAQTYSAAVNVGMSLDIPKLSLCPSVSLN</sequence>
<reference evidence="1" key="1">
    <citation type="submission" date="2023-10" db="EMBL/GenBank/DDBJ databases">
        <authorList>
            <person name="Rodriguez Cubillos JULIANA M."/>
            <person name="De Vega J."/>
        </authorList>
    </citation>
    <scope>NUCLEOTIDE SEQUENCE</scope>
</reference>
<accession>A0ACB0L1I6</accession>
<evidence type="ECO:0000313" key="2">
    <source>
        <dbReference type="Proteomes" id="UP001177021"/>
    </source>
</evidence>
<name>A0ACB0L1I6_TRIPR</name>